<name>A0A9W9LAN5_9EURO</name>
<comment type="caution">
    <text evidence="3">The sequence shown here is derived from an EMBL/GenBank/DDBJ whole genome shotgun (WGS) entry which is preliminary data.</text>
</comment>
<evidence type="ECO:0000313" key="4">
    <source>
        <dbReference type="Proteomes" id="UP001147746"/>
    </source>
</evidence>
<sequence length="164" mass="16802">MNLLTTLLLATAASAAPLEKMFNLVTSGAPTSSNNDLYVTTESTGPLNSNAVLSTKADAASFYFSNGTVHYEAPNGAPWAMALVSGSEYENPVEISVDPTTGSDGFKVAASGTLSVAQPSWGGWLICTGGSDPAVYYVNTKATSGALKAGCEKVQLKAVLKPSS</sequence>
<dbReference type="Proteomes" id="UP001147746">
    <property type="component" value="Unassembled WGS sequence"/>
</dbReference>
<keyword evidence="1" id="KW-0732">Signal</keyword>
<evidence type="ECO:0000259" key="2">
    <source>
        <dbReference type="Pfam" id="PF25484"/>
    </source>
</evidence>
<reference evidence="3" key="2">
    <citation type="journal article" date="2023" name="IMA Fungus">
        <title>Comparative genomic study of the Penicillium genus elucidates a diverse pangenome and 15 lateral gene transfer events.</title>
        <authorList>
            <person name="Petersen C."/>
            <person name="Sorensen T."/>
            <person name="Nielsen M.R."/>
            <person name="Sondergaard T.E."/>
            <person name="Sorensen J.L."/>
            <person name="Fitzpatrick D.A."/>
            <person name="Frisvad J.C."/>
            <person name="Nielsen K.L."/>
        </authorList>
    </citation>
    <scope>NUCLEOTIDE SEQUENCE</scope>
    <source>
        <strain evidence="3">IBT 21472</strain>
    </source>
</reference>
<evidence type="ECO:0000313" key="3">
    <source>
        <dbReference type="EMBL" id="KAJ5311420.1"/>
    </source>
</evidence>
<dbReference type="Pfam" id="PF25484">
    <property type="entry name" value="DUF7907"/>
    <property type="match status" value="1"/>
</dbReference>
<dbReference type="EMBL" id="JAPZBO010000007">
    <property type="protein sequence ID" value="KAJ5311420.1"/>
    <property type="molecule type" value="Genomic_DNA"/>
</dbReference>
<reference evidence="3" key="1">
    <citation type="submission" date="2022-12" db="EMBL/GenBank/DDBJ databases">
        <authorList>
            <person name="Petersen C."/>
        </authorList>
    </citation>
    <scope>NUCLEOTIDE SEQUENCE</scope>
    <source>
        <strain evidence="3">IBT 21472</strain>
    </source>
</reference>
<feature type="chain" id="PRO_5041155221" description="DUF7907 domain-containing protein" evidence="1">
    <location>
        <begin position="16"/>
        <end position="164"/>
    </location>
</feature>
<evidence type="ECO:0000256" key="1">
    <source>
        <dbReference type="SAM" id="SignalP"/>
    </source>
</evidence>
<feature type="signal peptide" evidence="1">
    <location>
        <begin position="1"/>
        <end position="15"/>
    </location>
</feature>
<dbReference type="AlphaFoldDB" id="A0A9W9LAN5"/>
<keyword evidence="4" id="KW-1185">Reference proteome</keyword>
<gene>
    <name evidence="3" type="ORF">N7476_007280</name>
</gene>
<proteinExistence type="predicted"/>
<feature type="domain" description="DUF7907" evidence="2">
    <location>
        <begin position="20"/>
        <end position="159"/>
    </location>
</feature>
<protein>
    <recommendedName>
        <fullName evidence="2">DUF7907 domain-containing protein</fullName>
    </recommendedName>
</protein>
<dbReference type="InterPro" id="IPR057229">
    <property type="entry name" value="DUF7907"/>
</dbReference>
<accession>A0A9W9LAN5</accession>
<organism evidence="3 4">
    <name type="scientific">Penicillium atrosanguineum</name>
    <dbReference type="NCBI Taxonomy" id="1132637"/>
    <lineage>
        <taxon>Eukaryota</taxon>
        <taxon>Fungi</taxon>
        <taxon>Dikarya</taxon>
        <taxon>Ascomycota</taxon>
        <taxon>Pezizomycotina</taxon>
        <taxon>Eurotiomycetes</taxon>
        <taxon>Eurotiomycetidae</taxon>
        <taxon>Eurotiales</taxon>
        <taxon>Aspergillaceae</taxon>
        <taxon>Penicillium</taxon>
    </lineage>
</organism>